<dbReference type="SUPFAM" id="SSF110296">
    <property type="entry name" value="Oligoxyloglucan reducing end-specific cellobiohydrolase"/>
    <property type="match status" value="1"/>
</dbReference>
<dbReference type="CDD" id="cd15482">
    <property type="entry name" value="Sialidase_non-viral"/>
    <property type="match status" value="1"/>
</dbReference>
<name>A0ABP9QST9_9RHOO</name>
<dbReference type="InterPro" id="IPR015943">
    <property type="entry name" value="WD40/YVTN_repeat-like_dom_sf"/>
</dbReference>
<evidence type="ECO:0000313" key="2">
    <source>
        <dbReference type="Proteomes" id="UP001500547"/>
    </source>
</evidence>
<dbReference type="InterPro" id="IPR002860">
    <property type="entry name" value="BNR_rpt"/>
</dbReference>
<comment type="caution">
    <text evidence="1">The sequence shown here is derived from an EMBL/GenBank/DDBJ whole genome shotgun (WGS) entry which is preliminary data.</text>
</comment>
<organism evidence="1 2">
    <name type="scientific">Viridibacterium curvum</name>
    <dbReference type="NCBI Taxonomy" id="1101404"/>
    <lineage>
        <taxon>Bacteria</taxon>
        <taxon>Pseudomonadati</taxon>
        <taxon>Pseudomonadota</taxon>
        <taxon>Betaproteobacteria</taxon>
        <taxon>Rhodocyclales</taxon>
        <taxon>Rhodocyclaceae</taxon>
        <taxon>Viridibacterium</taxon>
    </lineage>
</organism>
<accession>A0ABP9QST9</accession>
<dbReference type="Gene3D" id="2.130.10.10">
    <property type="entry name" value="YVTN repeat-like/Quinoprotein amine dehydrogenase"/>
    <property type="match status" value="1"/>
</dbReference>
<dbReference type="Proteomes" id="UP001500547">
    <property type="component" value="Unassembled WGS sequence"/>
</dbReference>
<evidence type="ECO:0008006" key="3">
    <source>
        <dbReference type="Google" id="ProtNLM"/>
    </source>
</evidence>
<protein>
    <recommendedName>
        <fullName evidence="3">Exo-alpha-sialidase</fullName>
    </recommendedName>
</protein>
<keyword evidence="2" id="KW-1185">Reference proteome</keyword>
<dbReference type="EMBL" id="BAABLD010000008">
    <property type="protein sequence ID" value="GAA5166526.1"/>
    <property type="molecule type" value="Genomic_DNA"/>
</dbReference>
<gene>
    <name evidence="1" type="ORF">GCM10025770_23780</name>
</gene>
<proteinExistence type="predicted"/>
<reference evidence="2" key="1">
    <citation type="journal article" date="2019" name="Int. J. Syst. Evol. Microbiol.">
        <title>The Global Catalogue of Microorganisms (GCM) 10K type strain sequencing project: providing services to taxonomists for standard genome sequencing and annotation.</title>
        <authorList>
            <consortium name="The Broad Institute Genomics Platform"/>
            <consortium name="The Broad Institute Genome Sequencing Center for Infectious Disease"/>
            <person name="Wu L."/>
            <person name="Ma J."/>
        </authorList>
    </citation>
    <scope>NUCLEOTIDE SEQUENCE [LARGE SCALE GENOMIC DNA]</scope>
    <source>
        <strain evidence="2">JCM 18715</strain>
    </source>
</reference>
<dbReference type="Pfam" id="PF02012">
    <property type="entry name" value="BNR"/>
    <property type="match status" value="1"/>
</dbReference>
<evidence type="ECO:0000313" key="1">
    <source>
        <dbReference type="EMBL" id="GAA5166526.1"/>
    </source>
</evidence>
<sequence length="503" mass="53626">MACVGCVTVPPGTQVTNIQPGMGSVVVKVEGGRLALSYVAWTGLTVRNLQRDTTYTITPTGTPRAPSLIFVSQLPPGEYRFEKIEGNTAGLLIDLMISNTARADIEKQGALFRVEAGTVTNLGVLHAYLPAEKSDRNLRLAPGGTVSDRRAVFRDLQLDPALSDKAIGGWSRAPNSAATAIDELKKNAMVTNGRYQIAADGSYWVGARTGQVLRRDPSGRWSNFDTGLAAPITAVLPQANGFMLAGSTGGLVMHSTDGKRWNDISLPLGGELVALNAAANEQIVAVVAQGAAIKVFSSRCCDQVAWRELSLPAISGTPFLVTAHTLGTKLIVQFSEVAFLSTRKQLVINLDSLEAAYVAPFDAMLPNAQPAAIRNVLCGNDYLSTDGGKTWSRPNQPGSALICRSASILYSVSLAGVGWSSSSFSFHRSTDRGVSWEERVARLPEAADVGGLMTGGHGIVPLPKDGELLLHTGHGRTFFSADDGKTWTLEREVSDSLYPFLRK</sequence>